<dbReference type="InterPro" id="IPR036388">
    <property type="entry name" value="WH-like_DNA-bd_sf"/>
</dbReference>
<evidence type="ECO:0000313" key="2">
    <source>
        <dbReference type="EMBL" id="SAY44529.1"/>
    </source>
</evidence>
<gene>
    <name evidence="2" type="ORF">PWN146_03239</name>
</gene>
<proteinExistence type="predicted"/>
<feature type="domain" description="HTH iclR-type" evidence="1">
    <location>
        <begin position="10"/>
        <end position="72"/>
    </location>
</feature>
<dbReference type="Pfam" id="PF09339">
    <property type="entry name" value="HTH_IclR"/>
    <property type="match status" value="1"/>
</dbReference>
<protein>
    <submittedName>
        <fullName evidence="2">IclR helix-turn-helix domain protein</fullName>
    </submittedName>
</protein>
<dbReference type="EMBL" id="LT575490">
    <property type="protein sequence ID" value="SAY44529.1"/>
    <property type="molecule type" value="Genomic_DNA"/>
</dbReference>
<reference evidence="2" key="1">
    <citation type="submission" date="2016-05" db="EMBL/GenBank/DDBJ databases">
        <authorList>
            <person name="Cock P.J.A."/>
            <person name="Cock P.J.A."/>
        </authorList>
    </citation>
    <scope>NUCLEOTIDE SEQUENCE</scope>
    <source>
        <strain evidence="2">PWN146_assembly</strain>
    </source>
</reference>
<dbReference type="GO" id="GO:0003677">
    <property type="term" value="F:DNA binding"/>
    <property type="evidence" value="ECO:0007669"/>
    <property type="project" value="InterPro"/>
</dbReference>
<organism evidence="2">
    <name type="scientific">Serratia marcescens</name>
    <dbReference type="NCBI Taxonomy" id="615"/>
    <lineage>
        <taxon>Bacteria</taxon>
        <taxon>Pseudomonadati</taxon>
        <taxon>Pseudomonadota</taxon>
        <taxon>Gammaproteobacteria</taxon>
        <taxon>Enterobacterales</taxon>
        <taxon>Yersiniaceae</taxon>
        <taxon>Serratia</taxon>
    </lineage>
</organism>
<name>A0A1C3HHL2_SERMA</name>
<dbReference type="GO" id="GO:0003700">
    <property type="term" value="F:DNA-binding transcription factor activity"/>
    <property type="evidence" value="ECO:0007669"/>
    <property type="project" value="TreeGrafter"/>
</dbReference>
<accession>A0A1C3HHL2</accession>
<dbReference type="GO" id="GO:0045892">
    <property type="term" value="P:negative regulation of DNA-templated transcription"/>
    <property type="evidence" value="ECO:0007669"/>
    <property type="project" value="TreeGrafter"/>
</dbReference>
<evidence type="ECO:0000259" key="1">
    <source>
        <dbReference type="PROSITE" id="PS51077"/>
    </source>
</evidence>
<dbReference type="InterPro" id="IPR050707">
    <property type="entry name" value="HTH_MetabolicPath_Reg"/>
</dbReference>
<dbReference type="PANTHER" id="PTHR30136:SF35">
    <property type="entry name" value="HTH-TYPE TRANSCRIPTIONAL REGULATOR RV1719"/>
    <property type="match status" value="1"/>
</dbReference>
<dbReference type="PANTHER" id="PTHR30136">
    <property type="entry name" value="HELIX-TURN-HELIX TRANSCRIPTIONAL REGULATOR, ICLR FAMILY"/>
    <property type="match status" value="1"/>
</dbReference>
<dbReference type="SUPFAM" id="SSF46785">
    <property type="entry name" value="Winged helix' DNA-binding domain"/>
    <property type="match status" value="1"/>
</dbReference>
<dbReference type="AlphaFoldDB" id="A0A1C3HHL2"/>
<dbReference type="InterPro" id="IPR036390">
    <property type="entry name" value="WH_DNA-bd_sf"/>
</dbReference>
<dbReference type="InterPro" id="IPR005471">
    <property type="entry name" value="Tscrpt_reg_IclR_N"/>
</dbReference>
<dbReference type="Gene3D" id="1.10.10.10">
    <property type="entry name" value="Winged helix-like DNA-binding domain superfamily/Winged helix DNA-binding domain"/>
    <property type="match status" value="1"/>
</dbReference>
<sequence>MSSNPSTNTSQTIRRAILIMKALKGHSLDGVSNNELAIALNESPANISRTLNTLVNEGMVQRLPTGRYAPGMHLLFIAQSFSNEMASGQARIAELNQRVMAGSNN</sequence>
<dbReference type="PROSITE" id="PS51077">
    <property type="entry name" value="HTH_ICLR"/>
    <property type="match status" value="1"/>
</dbReference>